<name>A0A174F411_9FIRM</name>
<dbReference type="Proteomes" id="UP000095544">
    <property type="component" value="Unassembled WGS sequence"/>
</dbReference>
<keyword evidence="1" id="KW-0472">Membrane</keyword>
<sequence>MLEKFMILFISAAALVIVCWILAEYWLRSVRKLSVEKISNLSIWNRMVYAFEDFCGGVNHKKDFRRMRIGEELGSVHRDEEIIHYRQAETRRKEDCRDKDIFKKERKYKMKANM</sequence>
<proteinExistence type="predicted"/>
<feature type="transmembrane region" description="Helical" evidence="1">
    <location>
        <begin position="6"/>
        <end position="27"/>
    </location>
</feature>
<dbReference type="AlphaFoldDB" id="A0A174F411"/>
<organism evidence="2 3">
    <name type="scientific">Faecalicatena contorta</name>
    <dbReference type="NCBI Taxonomy" id="39482"/>
    <lineage>
        <taxon>Bacteria</taxon>
        <taxon>Bacillati</taxon>
        <taxon>Bacillota</taxon>
        <taxon>Clostridia</taxon>
        <taxon>Lachnospirales</taxon>
        <taxon>Lachnospiraceae</taxon>
        <taxon>Faecalicatena</taxon>
    </lineage>
</organism>
<dbReference type="EMBL" id="CYZU01000018">
    <property type="protein sequence ID" value="CUO44421.1"/>
    <property type="molecule type" value="Genomic_DNA"/>
</dbReference>
<dbReference type="RefSeq" id="WP_050640982.1">
    <property type="nucleotide sequence ID" value="NZ_CABKUE010000009.1"/>
</dbReference>
<evidence type="ECO:0000313" key="3">
    <source>
        <dbReference type="Proteomes" id="UP000095544"/>
    </source>
</evidence>
<keyword evidence="1" id="KW-0812">Transmembrane</keyword>
<evidence type="ECO:0000313" key="2">
    <source>
        <dbReference type="EMBL" id="CUO44421.1"/>
    </source>
</evidence>
<accession>A0A174F411</accession>
<evidence type="ECO:0000256" key="1">
    <source>
        <dbReference type="SAM" id="Phobius"/>
    </source>
</evidence>
<gene>
    <name evidence="2" type="ORF">ERS852491_02231</name>
</gene>
<protein>
    <submittedName>
        <fullName evidence="2">Uncharacterized protein</fullName>
    </submittedName>
</protein>
<dbReference type="OrthoDB" id="1972883at2"/>
<keyword evidence="1" id="KW-1133">Transmembrane helix</keyword>
<reference evidence="2 3" key="1">
    <citation type="submission" date="2015-09" db="EMBL/GenBank/DDBJ databases">
        <authorList>
            <consortium name="Pathogen Informatics"/>
        </authorList>
    </citation>
    <scope>NUCLEOTIDE SEQUENCE [LARGE SCALE GENOMIC DNA]</scope>
    <source>
        <strain evidence="2 3">2789STDY5834876</strain>
    </source>
</reference>